<feature type="compositionally biased region" description="Basic and acidic residues" evidence="1">
    <location>
        <begin position="58"/>
        <end position="75"/>
    </location>
</feature>
<feature type="region of interest" description="Disordered" evidence="1">
    <location>
        <begin position="48"/>
        <end position="88"/>
    </location>
</feature>
<organism evidence="2 3">
    <name type="scientific">Pleurodeles waltl</name>
    <name type="common">Iberian ribbed newt</name>
    <dbReference type="NCBI Taxonomy" id="8319"/>
    <lineage>
        <taxon>Eukaryota</taxon>
        <taxon>Metazoa</taxon>
        <taxon>Chordata</taxon>
        <taxon>Craniata</taxon>
        <taxon>Vertebrata</taxon>
        <taxon>Euteleostomi</taxon>
        <taxon>Amphibia</taxon>
        <taxon>Batrachia</taxon>
        <taxon>Caudata</taxon>
        <taxon>Salamandroidea</taxon>
        <taxon>Salamandridae</taxon>
        <taxon>Pleurodelinae</taxon>
        <taxon>Pleurodeles</taxon>
    </lineage>
</organism>
<dbReference type="EMBL" id="JANPWB010000008">
    <property type="protein sequence ID" value="KAJ1160173.1"/>
    <property type="molecule type" value="Genomic_DNA"/>
</dbReference>
<proteinExistence type="predicted"/>
<evidence type="ECO:0000313" key="2">
    <source>
        <dbReference type="EMBL" id="KAJ1160173.1"/>
    </source>
</evidence>
<evidence type="ECO:0000313" key="3">
    <source>
        <dbReference type="Proteomes" id="UP001066276"/>
    </source>
</evidence>
<name>A0AAV7SAQ2_PLEWA</name>
<sequence length="221" mass="25027">MAAILGQKKMEVTPLTMSLEGNHGGMRSPNEPAEGNARVENSVWKPQVVRGSQSIGSHQEKWEKWKKVTEEHSGPSEEQESGTRSTIRQVEDVEQVANRGGVLTAADFTQIAREITFRPSSPSERGAEVPTTVAQSETKKTQSRAYSRHYWRLMTGRTNKTSSIFPEGLYKKEMMATEKRENREKRANLHSHKKSEAETYSFFPLNSDNLPHKIVEKMIPE</sequence>
<evidence type="ECO:0000256" key="1">
    <source>
        <dbReference type="SAM" id="MobiDB-lite"/>
    </source>
</evidence>
<feature type="region of interest" description="Disordered" evidence="1">
    <location>
        <begin position="116"/>
        <end position="144"/>
    </location>
</feature>
<accession>A0AAV7SAQ2</accession>
<reference evidence="2" key="1">
    <citation type="journal article" date="2022" name="bioRxiv">
        <title>Sequencing and chromosome-scale assembly of the giantPleurodeles waltlgenome.</title>
        <authorList>
            <person name="Brown T."/>
            <person name="Elewa A."/>
            <person name="Iarovenko S."/>
            <person name="Subramanian E."/>
            <person name="Araus A.J."/>
            <person name="Petzold A."/>
            <person name="Susuki M."/>
            <person name="Suzuki K.-i.T."/>
            <person name="Hayashi T."/>
            <person name="Toyoda A."/>
            <person name="Oliveira C."/>
            <person name="Osipova E."/>
            <person name="Leigh N.D."/>
            <person name="Simon A."/>
            <person name="Yun M.H."/>
        </authorList>
    </citation>
    <scope>NUCLEOTIDE SEQUENCE</scope>
    <source>
        <strain evidence="2">20211129_DDA</strain>
        <tissue evidence="2">Liver</tissue>
    </source>
</reference>
<dbReference type="Proteomes" id="UP001066276">
    <property type="component" value="Chromosome 4_2"/>
</dbReference>
<keyword evidence="3" id="KW-1185">Reference proteome</keyword>
<protein>
    <submittedName>
        <fullName evidence="2">Uncharacterized protein</fullName>
    </submittedName>
</protein>
<dbReference type="AlphaFoldDB" id="A0AAV7SAQ2"/>
<comment type="caution">
    <text evidence="2">The sequence shown here is derived from an EMBL/GenBank/DDBJ whole genome shotgun (WGS) entry which is preliminary data.</text>
</comment>
<gene>
    <name evidence="2" type="ORF">NDU88_000675</name>
</gene>
<feature type="region of interest" description="Disordered" evidence="1">
    <location>
        <begin position="18"/>
        <end position="37"/>
    </location>
</feature>